<comment type="caution">
    <text evidence="4">The sequence shown here is derived from an EMBL/GenBank/DDBJ whole genome shotgun (WGS) entry which is preliminary data.</text>
</comment>
<dbReference type="PIRSF" id="PIRSF036400">
    <property type="entry name" value="RR_Ctr_UCP036400"/>
    <property type="match status" value="1"/>
</dbReference>
<dbReference type="RefSeq" id="WP_132546204.1">
    <property type="nucleotide sequence ID" value="NZ_SLWW01000014.1"/>
</dbReference>
<dbReference type="SUPFAM" id="SSF52172">
    <property type="entry name" value="CheY-like"/>
    <property type="match status" value="1"/>
</dbReference>
<dbReference type="NCBIfam" id="NF006623">
    <property type="entry name" value="PRK09191.1"/>
    <property type="match status" value="1"/>
</dbReference>
<evidence type="ECO:0000259" key="3">
    <source>
        <dbReference type="PROSITE" id="PS50110"/>
    </source>
</evidence>
<sequence length="272" mass="28684">MTQSPRAEELSRLIGSELPYLRRYARALTGSQTSGDAYAAATLEAILANREVFALGLSPKTALFKVFNDIWVSSGAPAGAGDGTSGIEAQAQLRLAGLTRNTREALLLHSIEGFAAEDIGAIMGVSGADAAELIGIARDEMAKAIAGRVLVIEDEAIIAADIADIVQGLGHVVTGIARTRTEAVELARNDPPELVLADIQLADRSSGVDAVNDILSELGDRPVVFITAFPERLLTGERPEPAFLISKPYTEHQVRSAVSQAMFFASTETLGA</sequence>
<reference evidence="4 5" key="1">
    <citation type="submission" date="2019-03" db="EMBL/GenBank/DDBJ databases">
        <title>Genomic Encyclopedia of Type Strains, Phase IV (KMG-IV): sequencing the most valuable type-strain genomes for metagenomic binning, comparative biology and taxonomic classification.</title>
        <authorList>
            <person name="Goeker M."/>
        </authorList>
    </citation>
    <scope>NUCLEOTIDE SEQUENCE [LARGE SCALE GENOMIC DNA]</scope>
    <source>
        <strain evidence="4 5">DSM 4868</strain>
    </source>
</reference>
<dbReference type="GO" id="GO:0000160">
    <property type="term" value="P:phosphorelay signal transduction system"/>
    <property type="evidence" value="ECO:0007669"/>
    <property type="project" value="InterPro"/>
</dbReference>
<evidence type="ECO:0000313" key="5">
    <source>
        <dbReference type="Proteomes" id="UP000295142"/>
    </source>
</evidence>
<accession>A0A4R2K9X4</accession>
<dbReference type="Pfam" id="PF22029">
    <property type="entry name" value="PhyR_sigma2"/>
    <property type="match status" value="1"/>
</dbReference>
<gene>
    <name evidence="4" type="ORF">EV655_1145</name>
</gene>
<dbReference type="InterPro" id="IPR014605">
    <property type="entry name" value="Sig_resp-reg_PhyR"/>
</dbReference>
<proteinExistence type="predicted"/>
<dbReference type="InterPro" id="IPR001789">
    <property type="entry name" value="Sig_transdc_resp-reg_receiver"/>
</dbReference>
<dbReference type="Gene3D" id="1.20.140.160">
    <property type="match status" value="1"/>
</dbReference>
<organism evidence="4 5">
    <name type="scientific">Rhodovulum euryhalinum</name>
    <dbReference type="NCBI Taxonomy" id="35805"/>
    <lineage>
        <taxon>Bacteria</taxon>
        <taxon>Pseudomonadati</taxon>
        <taxon>Pseudomonadota</taxon>
        <taxon>Alphaproteobacteria</taxon>
        <taxon>Rhodobacterales</taxon>
        <taxon>Paracoccaceae</taxon>
        <taxon>Rhodovulum</taxon>
    </lineage>
</organism>
<feature type="domain" description="Response regulatory" evidence="3">
    <location>
        <begin position="148"/>
        <end position="262"/>
    </location>
</feature>
<protein>
    <submittedName>
        <fullName evidence="4">Response regulator receiver protein</fullName>
    </submittedName>
</protein>
<dbReference type="Proteomes" id="UP000295142">
    <property type="component" value="Unassembled WGS sequence"/>
</dbReference>
<dbReference type="EMBL" id="SLWW01000014">
    <property type="protein sequence ID" value="TCO69554.1"/>
    <property type="molecule type" value="Genomic_DNA"/>
</dbReference>
<name>A0A4R2K9X4_9RHOB</name>
<dbReference type="Pfam" id="PF22233">
    <property type="entry name" value="PhyR_sigma-like"/>
    <property type="match status" value="1"/>
</dbReference>
<dbReference type="PANTHER" id="PTHR44591">
    <property type="entry name" value="STRESS RESPONSE REGULATOR PROTEIN 1"/>
    <property type="match status" value="1"/>
</dbReference>
<dbReference type="PROSITE" id="PS50110">
    <property type="entry name" value="RESPONSE_REGULATORY"/>
    <property type="match status" value="1"/>
</dbReference>
<dbReference type="OrthoDB" id="9786101at2"/>
<dbReference type="InterPro" id="IPR013324">
    <property type="entry name" value="RNA_pol_sigma_r3/r4-like"/>
</dbReference>
<dbReference type="InterPro" id="IPR011006">
    <property type="entry name" value="CheY-like_superfamily"/>
</dbReference>
<dbReference type="Gene3D" id="3.40.50.2300">
    <property type="match status" value="1"/>
</dbReference>
<evidence type="ECO:0000256" key="1">
    <source>
        <dbReference type="ARBA" id="ARBA00022553"/>
    </source>
</evidence>
<dbReference type="InterPro" id="IPR053867">
    <property type="entry name" value="PhyR_sigma4"/>
</dbReference>
<keyword evidence="1 2" id="KW-0597">Phosphoprotein</keyword>
<dbReference type="Pfam" id="PF00072">
    <property type="entry name" value="Response_reg"/>
    <property type="match status" value="1"/>
</dbReference>
<keyword evidence="5" id="KW-1185">Reference proteome</keyword>
<evidence type="ECO:0000256" key="2">
    <source>
        <dbReference type="PROSITE-ProRule" id="PRU00169"/>
    </source>
</evidence>
<evidence type="ECO:0000313" key="4">
    <source>
        <dbReference type="EMBL" id="TCO69554.1"/>
    </source>
</evidence>
<feature type="modified residue" description="4-aspartylphosphate" evidence="2">
    <location>
        <position position="198"/>
    </location>
</feature>
<dbReference type="AlphaFoldDB" id="A0A4R2K9X4"/>
<dbReference type="InterPro" id="IPR053866">
    <property type="entry name" value="PhyR_sigma2"/>
</dbReference>
<dbReference type="PANTHER" id="PTHR44591:SF3">
    <property type="entry name" value="RESPONSE REGULATORY DOMAIN-CONTAINING PROTEIN"/>
    <property type="match status" value="1"/>
</dbReference>
<dbReference type="SMART" id="SM00448">
    <property type="entry name" value="REC"/>
    <property type="match status" value="1"/>
</dbReference>
<dbReference type="InterPro" id="IPR050595">
    <property type="entry name" value="Bact_response_regulator"/>
</dbReference>
<dbReference type="SUPFAM" id="SSF88659">
    <property type="entry name" value="Sigma3 and sigma4 domains of RNA polymerase sigma factors"/>
    <property type="match status" value="1"/>
</dbReference>